<reference evidence="1 2" key="1">
    <citation type="submission" date="2020-06" db="EMBL/GenBank/DDBJ databases">
        <authorList>
            <person name="Sparks H.E."/>
            <person name="Pedulla M.L."/>
            <person name="Lee J.T."/>
            <person name="Mahalingam V.A."/>
            <person name="Curtis N."/>
            <person name="Garlena R.A."/>
            <person name="Russell D.A."/>
            <person name="Pope W.H."/>
            <person name="Jacobs-Sera D."/>
            <person name="Hatfull G.F."/>
        </authorList>
    </citation>
    <scope>NUCLEOTIDE SEQUENCE [LARGE SCALE GENOMIC DNA]</scope>
</reference>
<evidence type="ECO:0000313" key="1">
    <source>
        <dbReference type="EMBL" id="QNN99724.1"/>
    </source>
</evidence>
<dbReference type="EMBL" id="MT684602">
    <property type="protein sequence ID" value="QNN99724.1"/>
    <property type="molecule type" value="Genomic_DNA"/>
</dbReference>
<sequence length="56" mass="6376">MVVERSDGEEKGHTAVPTDDWMQLRQKVMEHYDLSKATRVDCTNIITALTAALEDR</sequence>
<dbReference type="Proteomes" id="UP000516138">
    <property type="component" value="Segment"/>
</dbReference>
<gene>
    <name evidence="1" type="primary">65</name>
    <name evidence="1" type="ORF">PBI_ROPE_65</name>
</gene>
<organism evidence="1 2">
    <name type="scientific">Mycobacterium phage Rope</name>
    <dbReference type="NCBI Taxonomy" id="2767563"/>
    <lineage>
        <taxon>Viruses</taxon>
        <taxon>Duplodnaviria</taxon>
        <taxon>Heunggongvirae</taxon>
        <taxon>Uroviricota</taxon>
        <taxon>Caudoviricetes</taxon>
        <taxon>Papyrusvirus</taxon>
        <taxon>Papyrusvirus papyrus</taxon>
    </lineage>
</organism>
<name>A0A7G9V0B9_9CAUD</name>
<evidence type="ECO:0000313" key="2">
    <source>
        <dbReference type="Proteomes" id="UP000516138"/>
    </source>
</evidence>
<protein>
    <submittedName>
        <fullName evidence="1">Uncharacterized protein</fullName>
    </submittedName>
</protein>
<proteinExistence type="predicted"/>
<accession>A0A7G9V0B9</accession>